<feature type="domain" description="SLH" evidence="3">
    <location>
        <begin position="1214"/>
        <end position="1273"/>
    </location>
</feature>
<feature type="signal peptide" evidence="2">
    <location>
        <begin position="1"/>
        <end position="31"/>
    </location>
</feature>
<dbReference type="PROSITE" id="PS51272">
    <property type="entry name" value="SLH"/>
    <property type="match status" value="3"/>
</dbReference>
<feature type="region of interest" description="Disordered" evidence="1">
    <location>
        <begin position="919"/>
        <end position="943"/>
    </location>
</feature>
<feature type="domain" description="SLH" evidence="3">
    <location>
        <begin position="1279"/>
        <end position="1333"/>
    </location>
</feature>
<keyword evidence="2" id="KW-0732">Signal</keyword>
<gene>
    <name evidence="4" type="ORF">JFN88_02475</name>
</gene>
<dbReference type="EMBL" id="JAELUP010000005">
    <property type="protein sequence ID" value="MBJ6360186.1"/>
    <property type="molecule type" value="Genomic_DNA"/>
</dbReference>
<name>A0A934J3J9_9BACL</name>
<comment type="caution">
    <text evidence="4">The sequence shown here is derived from an EMBL/GenBank/DDBJ whole genome shotgun (WGS) entry which is preliminary data.</text>
</comment>
<dbReference type="Pfam" id="PF00395">
    <property type="entry name" value="SLH"/>
    <property type="match status" value="3"/>
</dbReference>
<keyword evidence="5" id="KW-1185">Reference proteome</keyword>
<sequence length="1333" mass="144211">MSKLKLSKRWVSLLLAVVLALPVLSVGSAHAAEQPSATNNSSNKIDYFGARYPALAGKEHVFETLTYYELDYLLRNAETGKDDNYIILFGGSWQAETQAAIGYINDIAKEYGITSIKNFDTKLDGPDGWIDIAKPSVTPPKQVLKVTTSGRSVDDNYKYIVSNEPIAAGVGSTDFSRRYVDLGARYLTNLNEKTSGSLGTLSANYTGDGSPGLKEVNIVNAPYLFIYNKGNTAAPIVASLEGLESAGGLAALQSGVGEEAYKNELRSLFNTISDPGTKNAHFTVLTNQSYISGSYNEFKSEKNKPLIFENNEEIVIDSVTLDELKYLLEQDQTIPILIGSAWCGDTQGTVKYVNRVAKEFGVNKVYNFDTKLDGGVGTTITSATNPRPVWGDPGPNFLQTRTPNLTISQVYVDLVHKYLTGLSSLVEYRANVNLIPNVYEADGTTLVSQIPLKHNNNRVSGRGTSNDITYYYKTSDGQLTRTEEQRASRLQAPYAFIYDYNKEENKSSIIGHVEIMGYWSNTYDKANTKSLRINSLRTLFSRVEWNPEGLKGIAPTNDAGTDGKIIGIGRQITDDDGASYKALKSLEYRLKGQSDFVAANDTEIQGLAPGVYEVRYAAKDGFDTENGTYTEVVKTRYEPGPVIEVIVPQSQAAPVNLVGLAPTTAGGHGKIVWFEDNEQKWLPAGLEYKLASDPETAYASVESDELIVPSGDYHVRYAAKIEGDIHYAPSPARNVYVPGYNELVPPSREGLNVVHPTTLDNNDGQITGLNSIIHQTYKLEYKQGNADGAQYELIKEEDLAAGKLTGLVPDVYSIRYAAYEDFFASPAIQFVIKGNVEAPTGLTGVAPTNKTQANGKIKGTNASLEYRSHNQADYQSVDGDEVIGLVPGEYYFRVKETSTTLPSAETKVTVAQYVAPYYPESKTDTGSGGTATDNNEPEGISQSGNNTVAAIAAKVDETSGTAIAALTPALVAELLKKSKEVEAKGEKSVLEIQVDNPQKSTNIQITIPRASYNELVAGTEAEVSINAGIGTIVFDSKALKSIGASSDKGDISIILSKSELTEEGKEVLGDRPVYDLLVFAGQTKVSTFGGSKLDVSLPYTLKQGEVSDALIVYYVNDEGELEVVRGQYNPTTKAVEFKTTHFSQFIVGYNNISFSDVDPSAWYASAVTFLAAREITSGTDDSHFSPNAKLSRGQFIVLLLNAYGIKPDSEGASNFADAGNTYYTGYLAAAKRLGIANGLEDNKFAPNKDISRQELFTLLYRALDVLGERPAAQANAASVESFADADAIPAYANEAFTGLVKAGVISGSNGKLLPGNATTRAEVAQVLYSLLKS</sequence>
<evidence type="ECO:0000256" key="2">
    <source>
        <dbReference type="SAM" id="SignalP"/>
    </source>
</evidence>
<dbReference type="Proteomes" id="UP000640274">
    <property type="component" value="Unassembled WGS sequence"/>
</dbReference>
<protein>
    <submittedName>
        <fullName evidence="4">S-layer homology domain-containing protein</fullName>
    </submittedName>
</protein>
<organism evidence="4 5">
    <name type="scientific">Paenibacillus roseus</name>
    <dbReference type="NCBI Taxonomy" id="2798579"/>
    <lineage>
        <taxon>Bacteria</taxon>
        <taxon>Bacillati</taxon>
        <taxon>Bacillota</taxon>
        <taxon>Bacilli</taxon>
        <taxon>Bacillales</taxon>
        <taxon>Paenibacillaceae</taxon>
        <taxon>Paenibacillus</taxon>
    </lineage>
</organism>
<dbReference type="RefSeq" id="WP_199017708.1">
    <property type="nucleotide sequence ID" value="NZ_JAELUP010000005.1"/>
</dbReference>
<feature type="chain" id="PRO_5037137812" evidence="2">
    <location>
        <begin position="32"/>
        <end position="1333"/>
    </location>
</feature>
<proteinExistence type="predicted"/>
<feature type="compositionally biased region" description="Polar residues" evidence="1">
    <location>
        <begin position="930"/>
        <end position="943"/>
    </location>
</feature>
<dbReference type="InterPro" id="IPR001119">
    <property type="entry name" value="SLH_dom"/>
</dbReference>
<evidence type="ECO:0000256" key="1">
    <source>
        <dbReference type="SAM" id="MobiDB-lite"/>
    </source>
</evidence>
<evidence type="ECO:0000313" key="4">
    <source>
        <dbReference type="EMBL" id="MBJ6360186.1"/>
    </source>
</evidence>
<accession>A0A934J3J9</accession>
<evidence type="ECO:0000313" key="5">
    <source>
        <dbReference type="Proteomes" id="UP000640274"/>
    </source>
</evidence>
<evidence type="ECO:0000259" key="3">
    <source>
        <dbReference type="PROSITE" id="PS51272"/>
    </source>
</evidence>
<reference evidence="4" key="1">
    <citation type="submission" date="2020-12" db="EMBL/GenBank/DDBJ databases">
        <authorList>
            <person name="Huq M.A."/>
        </authorList>
    </citation>
    <scope>NUCLEOTIDE SEQUENCE</scope>
    <source>
        <strain evidence="4">MAHUQ-46</strain>
    </source>
</reference>
<feature type="domain" description="SLH" evidence="3">
    <location>
        <begin position="1150"/>
        <end position="1213"/>
    </location>
</feature>